<comment type="caution">
    <text evidence="2">The sequence shown here is derived from an EMBL/GenBank/DDBJ whole genome shotgun (WGS) entry which is preliminary data.</text>
</comment>
<accession>A0A4R3YMG3</accession>
<evidence type="ECO:0000313" key="3">
    <source>
        <dbReference type="Proteomes" id="UP000295645"/>
    </source>
</evidence>
<dbReference type="RefSeq" id="WP_132144239.1">
    <property type="nucleotide sequence ID" value="NZ_SMCS01000004.1"/>
</dbReference>
<feature type="signal peptide" evidence="1">
    <location>
        <begin position="1"/>
        <end position="26"/>
    </location>
</feature>
<keyword evidence="3" id="KW-1185">Reference proteome</keyword>
<evidence type="ECO:0000313" key="2">
    <source>
        <dbReference type="EMBL" id="TCV93995.1"/>
    </source>
</evidence>
<dbReference type="EMBL" id="SMCS01000004">
    <property type="protein sequence ID" value="TCV93995.1"/>
    <property type="molecule type" value="Genomic_DNA"/>
</dbReference>
<gene>
    <name evidence="2" type="ORF">EC912_104191</name>
</gene>
<dbReference type="SUPFAM" id="SSF55486">
    <property type="entry name" value="Metalloproteases ('zincins'), catalytic domain"/>
    <property type="match status" value="1"/>
</dbReference>
<evidence type="ECO:0000256" key="1">
    <source>
        <dbReference type="SAM" id="SignalP"/>
    </source>
</evidence>
<protein>
    <submittedName>
        <fullName evidence="2">Reprolysin-like metallo-peptidase family M12B</fullName>
    </submittedName>
</protein>
<sequence length="368" mass="40483">MPSAIQRSLPFVVVLIAAHMAGNVYATTPTTSQVVAEFDKAVSAGLPQVLQLPPESHLPHELRTDTQQHRGPDAQTESLDLIVQSRMRSAVIFPDDTVATLYDATWNGTPVVITRIGERLDITSHDAEAIDVTGFVADRDRIDHHGVPVSSAPVDTGPNARRADAHAGLAVNEPAAPIMENASPYIPGIDFWIFVHDDALATGIQRIHSEYVAWWIADLQRNVITDRDLRVWYRTTIPTVTDFNYADRPSLITEWQNTARAYFLEREVPRHPQSKYLLLTRHLISHTVEGRAQQGGDAGLASLRGDALVIAHEFGHMLGATHEDSEVRGCGLWACHTTMDSGSFGSFFRAATFDYSPGNKANIRASLP</sequence>
<feature type="chain" id="PRO_5020339130" evidence="1">
    <location>
        <begin position="27"/>
        <end position="368"/>
    </location>
</feature>
<dbReference type="OrthoDB" id="5948096at2"/>
<keyword evidence="1" id="KW-0732">Signal</keyword>
<name>A0A4R3YMG3_9GAMM</name>
<organism evidence="2 3">
    <name type="scientific">Luteibacter rhizovicinus</name>
    <dbReference type="NCBI Taxonomy" id="242606"/>
    <lineage>
        <taxon>Bacteria</taxon>
        <taxon>Pseudomonadati</taxon>
        <taxon>Pseudomonadota</taxon>
        <taxon>Gammaproteobacteria</taxon>
        <taxon>Lysobacterales</taxon>
        <taxon>Rhodanobacteraceae</taxon>
        <taxon>Luteibacter</taxon>
    </lineage>
</organism>
<reference evidence="2 3" key="1">
    <citation type="submission" date="2019-03" db="EMBL/GenBank/DDBJ databases">
        <title>Above-ground endophytic microbial communities from plants in different locations in the United States.</title>
        <authorList>
            <person name="Frank C."/>
        </authorList>
    </citation>
    <scope>NUCLEOTIDE SEQUENCE [LARGE SCALE GENOMIC DNA]</scope>
    <source>
        <strain evidence="2 3">LP_13_YM</strain>
    </source>
</reference>
<dbReference type="AlphaFoldDB" id="A0A4R3YMG3"/>
<dbReference type="Proteomes" id="UP000295645">
    <property type="component" value="Unassembled WGS sequence"/>
</dbReference>
<proteinExistence type="predicted"/>